<dbReference type="Proteomes" id="UP000886744">
    <property type="component" value="Unassembled WGS sequence"/>
</dbReference>
<reference evidence="11" key="1">
    <citation type="submission" date="2020-10" db="EMBL/GenBank/DDBJ databases">
        <authorList>
            <person name="Gilroy R."/>
        </authorList>
    </citation>
    <scope>NUCLEOTIDE SEQUENCE</scope>
    <source>
        <strain evidence="11">ChiHjej13B12-12457</strain>
    </source>
</reference>
<sequence>MMKEDSLSDGWMTVMVSWWLLPWGTYITNQGVNGYLKVGIPLNEDNSHNIAVVADYTWHQLDSYFGLRSFFGRQNSGFLNLMYQGIPNDSHRFTFGLRNFFDGYVQTLHDGYADPLSASRRAVFADYDLSRKENSLGIYGEYTYTLGEKFSAVADLSLDWNSLYGLFLSPRVNLKWSPAEWLVIRASGGRGTRSPNVVVDNLGMMSSGRRLDIAPDLDMESAWTYGGNITFYIPIGFEDNSYLSFDYFRSDFTSQIIVDQEYDWSAVSIYSLDGPSYTNTWQADFSVEPFERFTVLATFRYSDSKVWLKDRGLVERPLVSRYKGVLNLQYATRMNIWTFDFTAQINGPARLPDFAVKPGESGMSPVYPVLFAQITRKFKGVDLYVGVENITNCRQKHPVISAEDPWSPDFNASVIWGPLTGVTAYAGVRFTLWK</sequence>
<keyword evidence="5" id="KW-0732">Signal</keyword>
<dbReference type="Gene3D" id="2.40.170.20">
    <property type="entry name" value="TonB-dependent receptor, beta-barrel domain"/>
    <property type="match status" value="1"/>
</dbReference>
<evidence type="ECO:0000256" key="2">
    <source>
        <dbReference type="ARBA" id="ARBA00022448"/>
    </source>
</evidence>
<feature type="domain" description="TonB-dependent receptor-like beta-barrel" evidence="10">
    <location>
        <begin position="53"/>
        <end position="389"/>
    </location>
</feature>
<proteinExistence type="predicted"/>
<evidence type="ECO:0000256" key="7">
    <source>
        <dbReference type="ARBA" id="ARBA00023136"/>
    </source>
</evidence>
<protein>
    <submittedName>
        <fullName evidence="11">TonB-dependent receptor</fullName>
    </submittedName>
</protein>
<comment type="subcellular location">
    <subcellularLocation>
        <location evidence="1">Cell outer membrane</location>
        <topology evidence="1">Multi-pass membrane protein</topology>
    </subcellularLocation>
</comment>
<dbReference type="GO" id="GO:0015344">
    <property type="term" value="F:siderophore uptake transmembrane transporter activity"/>
    <property type="evidence" value="ECO:0007669"/>
    <property type="project" value="TreeGrafter"/>
</dbReference>
<gene>
    <name evidence="11" type="ORF">IAC94_06125</name>
</gene>
<evidence type="ECO:0000313" key="12">
    <source>
        <dbReference type="Proteomes" id="UP000886744"/>
    </source>
</evidence>
<organism evidence="11 12">
    <name type="scientific">Candidatus Coprenecus avistercoris</name>
    <dbReference type="NCBI Taxonomy" id="2840730"/>
    <lineage>
        <taxon>Bacteria</taxon>
        <taxon>Pseudomonadati</taxon>
        <taxon>Bacteroidota</taxon>
        <taxon>Bacteroidia</taxon>
        <taxon>Bacteroidales</taxon>
        <taxon>Rikenellaceae</taxon>
        <taxon>Rikenellaceae incertae sedis</taxon>
        <taxon>Candidatus Coprenecus</taxon>
    </lineage>
</organism>
<keyword evidence="2" id="KW-0813">Transport</keyword>
<evidence type="ECO:0000256" key="3">
    <source>
        <dbReference type="ARBA" id="ARBA00022452"/>
    </source>
</evidence>
<name>A0A9D1J6N7_9BACT</name>
<evidence type="ECO:0000256" key="5">
    <source>
        <dbReference type="ARBA" id="ARBA00022729"/>
    </source>
</evidence>
<keyword evidence="7" id="KW-0472">Membrane</keyword>
<keyword evidence="6" id="KW-0798">TonB box</keyword>
<dbReference type="InterPro" id="IPR036942">
    <property type="entry name" value="Beta-barrel_TonB_sf"/>
</dbReference>
<dbReference type="EMBL" id="DVHI01000074">
    <property type="protein sequence ID" value="HIR63081.1"/>
    <property type="molecule type" value="Genomic_DNA"/>
</dbReference>
<dbReference type="GO" id="GO:0044718">
    <property type="term" value="P:siderophore transmembrane transport"/>
    <property type="evidence" value="ECO:0007669"/>
    <property type="project" value="TreeGrafter"/>
</dbReference>
<evidence type="ECO:0000256" key="8">
    <source>
        <dbReference type="ARBA" id="ARBA00023170"/>
    </source>
</evidence>
<keyword evidence="4" id="KW-0812">Transmembrane</keyword>
<dbReference type="Pfam" id="PF00593">
    <property type="entry name" value="TonB_dep_Rec_b-barrel"/>
    <property type="match status" value="1"/>
</dbReference>
<keyword evidence="8 11" id="KW-0675">Receptor</keyword>
<evidence type="ECO:0000313" key="11">
    <source>
        <dbReference type="EMBL" id="HIR63081.1"/>
    </source>
</evidence>
<evidence type="ECO:0000256" key="6">
    <source>
        <dbReference type="ARBA" id="ARBA00023077"/>
    </source>
</evidence>
<keyword evidence="9" id="KW-0998">Cell outer membrane</keyword>
<dbReference type="InterPro" id="IPR039426">
    <property type="entry name" value="TonB-dep_rcpt-like"/>
</dbReference>
<evidence type="ECO:0000256" key="1">
    <source>
        <dbReference type="ARBA" id="ARBA00004571"/>
    </source>
</evidence>
<comment type="caution">
    <text evidence="11">The sequence shown here is derived from an EMBL/GenBank/DDBJ whole genome shotgun (WGS) entry which is preliminary data.</text>
</comment>
<evidence type="ECO:0000256" key="9">
    <source>
        <dbReference type="ARBA" id="ARBA00023237"/>
    </source>
</evidence>
<dbReference type="InterPro" id="IPR000531">
    <property type="entry name" value="Beta-barrel_TonB"/>
</dbReference>
<reference evidence="11" key="2">
    <citation type="journal article" date="2021" name="PeerJ">
        <title>Extensive microbial diversity within the chicken gut microbiome revealed by metagenomics and culture.</title>
        <authorList>
            <person name="Gilroy R."/>
            <person name="Ravi A."/>
            <person name="Getino M."/>
            <person name="Pursley I."/>
            <person name="Horton D.L."/>
            <person name="Alikhan N.F."/>
            <person name="Baker D."/>
            <person name="Gharbi K."/>
            <person name="Hall N."/>
            <person name="Watson M."/>
            <person name="Adriaenssens E.M."/>
            <person name="Foster-Nyarko E."/>
            <person name="Jarju S."/>
            <person name="Secka A."/>
            <person name="Antonio M."/>
            <person name="Oren A."/>
            <person name="Chaudhuri R.R."/>
            <person name="La Ragione R."/>
            <person name="Hildebrand F."/>
            <person name="Pallen M.J."/>
        </authorList>
    </citation>
    <scope>NUCLEOTIDE SEQUENCE</scope>
    <source>
        <strain evidence="11">ChiHjej13B12-12457</strain>
    </source>
</reference>
<dbReference type="SUPFAM" id="SSF56935">
    <property type="entry name" value="Porins"/>
    <property type="match status" value="1"/>
</dbReference>
<keyword evidence="3" id="KW-1134">Transmembrane beta strand</keyword>
<dbReference type="AlphaFoldDB" id="A0A9D1J6N7"/>
<accession>A0A9D1J6N7</accession>
<dbReference type="PANTHER" id="PTHR30069:SF29">
    <property type="entry name" value="HEMOGLOBIN AND HEMOGLOBIN-HAPTOGLOBIN-BINDING PROTEIN 1-RELATED"/>
    <property type="match status" value="1"/>
</dbReference>
<evidence type="ECO:0000256" key="4">
    <source>
        <dbReference type="ARBA" id="ARBA00022692"/>
    </source>
</evidence>
<dbReference type="PANTHER" id="PTHR30069">
    <property type="entry name" value="TONB-DEPENDENT OUTER MEMBRANE RECEPTOR"/>
    <property type="match status" value="1"/>
</dbReference>
<dbReference type="GO" id="GO:0009279">
    <property type="term" value="C:cell outer membrane"/>
    <property type="evidence" value="ECO:0007669"/>
    <property type="project" value="UniProtKB-SubCell"/>
</dbReference>
<evidence type="ECO:0000259" key="10">
    <source>
        <dbReference type="Pfam" id="PF00593"/>
    </source>
</evidence>